<comment type="similarity">
    <text evidence="2">Belongs to the HPPK family.</text>
</comment>
<evidence type="ECO:0000256" key="9">
    <source>
        <dbReference type="ARBA" id="ARBA00022909"/>
    </source>
</evidence>
<reference evidence="14 15" key="1">
    <citation type="journal article" date="2016" name="Nat. Commun.">
        <title>Thousands of microbial genomes shed light on interconnected biogeochemical processes in an aquifer system.</title>
        <authorList>
            <person name="Anantharaman K."/>
            <person name="Brown C.T."/>
            <person name="Hug L.A."/>
            <person name="Sharon I."/>
            <person name="Castelle C.J."/>
            <person name="Probst A.J."/>
            <person name="Thomas B.C."/>
            <person name="Singh A."/>
            <person name="Wilkins M.J."/>
            <person name="Karaoz U."/>
            <person name="Brodie E.L."/>
            <person name="Williams K.H."/>
            <person name="Hubbard S.S."/>
            <person name="Banfield J.F."/>
        </authorList>
    </citation>
    <scope>NUCLEOTIDE SEQUENCE [LARGE SCALE GENOMIC DNA]</scope>
</reference>
<evidence type="ECO:0000256" key="1">
    <source>
        <dbReference type="ARBA" id="ARBA00005051"/>
    </source>
</evidence>
<accession>A0A1F6U2P8</accession>
<keyword evidence="8" id="KW-0067">ATP-binding</keyword>
<dbReference type="Proteomes" id="UP000179037">
    <property type="component" value="Unassembled WGS sequence"/>
</dbReference>
<dbReference type="GO" id="GO:0046654">
    <property type="term" value="P:tetrahydrofolate biosynthetic process"/>
    <property type="evidence" value="ECO:0007669"/>
    <property type="project" value="UniProtKB-UniPathway"/>
</dbReference>
<dbReference type="EMBL" id="MFTC01000035">
    <property type="protein sequence ID" value="OGI51648.1"/>
    <property type="molecule type" value="Genomic_DNA"/>
</dbReference>
<dbReference type="GO" id="GO:0016301">
    <property type="term" value="F:kinase activity"/>
    <property type="evidence" value="ECO:0007669"/>
    <property type="project" value="UniProtKB-KW"/>
</dbReference>
<dbReference type="STRING" id="1817768.A3A87_00205"/>
<dbReference type="UniPathway" id="UPA00077">
    <property type="reaction ID" value="UER00155"/>
</dbReference>
<keyword evidence="9" id="KW-0289">Folate biosynthesis</keyword>
<sequence length="168" mass="18934">MSEPLENTARAYIGLGSNLDDPVAQVRSGVTALTRLNRTHVEVCSSLYRTAPVGWRDQPDFVNAVCRVRTGLIPAALMRNLLEIERVHGRVRQGDRGGPRTLDLDLLLYDDQVIKTEELSIPHPRLHERAFVLYPLHEIEPDLIVPGRGALRELLKVCTGQRVERLKD</sequence>
<feature type="domain" description="7,8-dihydro-6-hydroxymethylpterin-pyrophosphokinase" evidence="13">
    <location>
        <begin position="96"/>
        <end position="107"/>
    </location>
</feature>
<dbReference type="Gene3D" id="3.30.70.560">
    <property type="entry name" value="7,8-Dihydro-6-hydroxymethylpterin-pyrophosphokinase HPPK"/>
    <property type="match status" value="1"/>
</dbReference>
<proteinExistence type="inferred from homology"/>
<keyword evidence="6" id="KW-0547">Nucleotide-binding</keyword>
<evidence type="ECO:0000256" key="6">
    <source>
        <dbReference type="ARBA" id="ARBA00022741"/>
    </source>
</evidence>
<comment type="function">
    <text evidence="10">Catalyzes the transfer of pyrophosphate from adenosine triphosphate (ATP) to 6-hydroxymethyl-7,8-dihydropterin, an enzymatic step in folate biosynthesis pathway.</text>
</comment>
<evidence type="ECO:0000256" key="10">
    <source>
        <dbReference type="ARBA" id="ARBA00029409"/>
    </source>
</evidence>
<dbReference type="InterPro" id="IPR035907">
    <property type="entry name" value="Hppk_sf"/>
</dbReference>
<dbReference type="PROSITE" id="PS00794">
    <property type="entry name" value="HPPK"/>
    <property type="match status" value="1"/>
</dbReference>
<dbReference type="AlphaFoldDB" id="A0A1F6U2P8"/>
<dbReference type="GO" id="GO:0005524">
    <property type="term" value="F:ATP binding"/>
    <property type="evidence" value="ECO:0007669"/>
    <property type="project" value="UniProtKB-KW"/>
</dbReference>
<evidence type="ECO:0000256" key="4">
    <source>
        <dbReference type="ARBA" id="ARBA00016218"/>
    </source>
</evidence>
<comment type="pathway">
    <text evidence="1">Cofactor biosynthesis; tetrahydrofolate biosynthesis; 2-amino-4-hydroxy-6-hydroxymethyl-7,8-dihydropteridine diphosphate from 7,8-dihydroneopterin triphosphate: step 4/4.</text>
</comment>
<evidence type="ECO:0000256" key="7">
    <source>
        <dbReference type="ARBA" id="ARBA00022777"/>
    </source>
</evidence>
<dbReference type="SUPFAM" id="SSF55083">
    <property type="entry name" value="6-hydroxymethyl-7,8-dihydropterin pyrophosphokinase, HPPK"/>
    <property type="match status" value="1"/>
</dbReference>
<evidence type="ECO:0000313" key="15">
    <source>
        <dbReference type="Proteomes" id="UP000179037"/>
    </source>
</evidence>
<evidence type="ECO:0000256" key="3">
    <source>
        <dbReference type="ARBA" id="ARBA00013253"/>
    </source>
</evidence>
<evidence type="ECO:0000256" key="12">
    <source>
        <dbReference type="ARBA" id="ARBA00033413"/>
    </source>
</evidence>
<name>A0A1F6U2P8_9PROT</name>
<evidence type="ECO:0000256" key="2">
    <source>
        <dbReference type="ARBA" id="ARBA00005810"/>
    </source>
</evidence>
<dbReference type="GO" id="GO:0046656">
    <property type="term" value="P:folic acid biosynthetic process"/>
    <property type="evidence" value="ECO:0007669"/>
    <property type="project" value="UniProtKB-KW"/>
</dbReference>
<organism evidence="14 15">
    <name type="scientific">Candidatus Muproteobacteria bacterium RIFCSPLOWO2_01_FULL_60_18</name>
    <dbReference type="NCBI Taxonomy" id="1817768"/>
    <lineage>
        <taxon>Bacteria</taxon>
        <taxon>Pseudomonadati</taxon>
        <taxon>Pseudomonadota</taxon>
        <taxon>Candidatus Muproteobacteria</taxon>
    </lineage>
</organism>
<evidence type="ECO:0000256" key="5">
    <source>
        <dbReference type="ARBA" id="ARBA00022679"/>
    </source>
</evidence>
<dbReference type="GO" id="GO:0003848">
    <property type="term" value="F:2-amino-4-hydroxy-6-hydroxymethyldihydropteridine diphosphokinase activity"/>
    <property type="evidence" value="ECO:0007669"/>
    <property type="project" value="UniProtKB-EC"/>
</dbReference>
<keyword evidence="7 14" id="KW-0418">Kinase</keyword>
<keyword evidence="5" id="KW-0808">Transferase</keyword>
<protein>
    <recommendedName>
        <fullName evidence="4">2-amino-4-hydroxy-6-hydroxymethyldihydropteridine pyrophosphokinase</fullName>
        <ecNumber evidence="3">2.7.6.3</ecNumber>
    </recommendedName>
    <alternativeName>
        <fullName evidence="11">6-hydroxymethyl-7,8-dihydropterin pyrophosphokinase</fullName>
    </alternativeName>
    <alternativeName>
        <fullName evidence="12">7,8-dihydro-6-hydroxymethylpterin-pyrophosphokinase</fullName>
    </alternativeName>
</protein>
<dbReference type="InterPro" id="IPR000550">
    <property type="entry name" value="Hppk"/>
</dbReference>
<dbReference type="PANTHER" id="PTHR43071:SF1">
    <property type="entry name" value="2-AMINO-4-HYDROXY-6-HYDROXYMETHYLDIHYDROPTERIDINE PYROPHOSPHOKINASE"/>
    <property type="match status" value="1"/>
</dbReference>
<dbReference type="NCBIfam" id="TIGR01498">
    <property type="entry name" value="folK"/>
    <property type="match status" value="1"/>
</dbReference>
<evidence type="ECO:0000259" key="13">
    <source>
        <dbReference type="PROSITE" id="PS00794"/>
    </source>
</evidence>
<evidence type="ECO:0000256" key="11">
    <source>
        <dbReference type="ARBA" id="ARBA00029766"/>
    </source>
</evidence>
<evidence type="ECO:0000256" key="8">
    <source>
        <dbReference type="ARBA" id="ARBA00022840"/>
    </source>
</evidence>
<evidence type="ECO:0000313" key="14">
    <source>
        <dbReference type="EMBL" id="OGI51648.1"/>
    </source>
</evidence>
<comment type="caution">
    <text evidence="14">The sequence shown here is derived from an EMBL/GenBank/DDBJ whole genome shotgun (WGS) entry which is preliminary data.</text>
</comment>
<gene>
    <name evidence="14" type="ORF">A3A87_00205</name>
</gene>
<dbReference type="Pfam" id="PF01288">
    <property type="entry name" value="HPPK"/>
    <property type="match status" value="1"/>
</dbReference>
<dbReference type="PANTHER" id="PTHR43071">
    <property type="entry name" value="2-AMINO-4-HYDROXY-6-HYDROXYMETHYLDIHYDROPTERIDINE PYROPHOSPHOKINASE"/>
    <property type="match status" value="1"/>
</dbReference>
<dbReference type="CDD" id="cd00483">
    <property type="entry name" value="HPPK"/>
    <property type="match status" value="1"/>
</dbReference>
<dbReference type="EC" id="2.7.6.3" evidence="3"/>